<dbReference type="PROSITE" id="PS51105">
    <property type="entry name" value="PTS_EIIC_TYPE_3"/>
    <property type="match status" value="1"/>
</dbReference>
<keyword evidence="2 8" id="KW-0813">Transport</keyword>
<evidence type="ECO:0000313" key="12">
    <source>
        <dbReference type="Proteomes" id="UP001179280"/>
    </source>
</evidence>
<keyword evidence="6 9" id="KW-1133">Transmembrane helix</keyword>
<feature type="transmembrane region" description="Helical" evidence="9">
    <location>
        <begin position="336"/>
        <end position="361"/>
    </location>
</feature>
<evidence type="ECO:0000256" key="8">
    <source>
        <dbReference type="PIRNR" id="PIRNR006351"/>
    </source>
</evidence>
<feature type="transmembrane region" description="Helical" evidence="9">
    <location>
        <begin position="217"/>
        <end position="239"/>
    </location>
</feature>
<sequence length="428" mass="46917">MMQWMEKYFIPIAGRIGAQRHLVAIRDGFVSVIPFIIIGSFAILLNNFPLPSIERYLEFMTGIFGENFTMFGGNIWNASYAILAVLVTMSIAYHLARSYSVDGLSAAILSVSTLVMVSPFTEDWGLSLAWTGSQGLFVALFNALIVTELFRLLVNSRFTIKMPQGVPEGVTKSFRSLIPILIILTGLSLFQMFMTLVVELSVHELIFNWIQAPLLSLSNSLPAALIVVFLNHLLWFFGLHGTNILSPVMEGVYLTASIQNTELVQAGASIFGNELAIVTKAFFDSYVFMGGSGTTLALIAAIFIVAKTSHYRTVGKLGGPGAAFNINEPIMFGMPIVLNASLLIPFLLIPLLLTVISYFAISFGFVPKTAVAIPWTTPPIISGFLVSGHWSGVILQLFNLALATLIYIPFLKASERAQEKIEKENQMP</sequence>
<dbReference type="InterPro" id="IPR004796">
    <property type="entry name" value="PTS_IIC_cello"/>
</dbReference>
<accession>A0ABS2SU62</accession>
<dbReference type="PIRSF" id="PIRSF006351">
    <property type="entry name" value="PTS_EIIC-Cellobiose"/>
    <property type="match status" value="1"/>
</dbReference>
<dbReference type="Proteomes" id="UP001179280">
    <property type="component" value="Unassembled WGS sequence"/>
</dbReference>
<evidence type="ECO:0000256" key="5">
    <source>
        <dbReference type="ARBA" id="ARBA00022692"/>
    </source>
</evidence>
<dbReference type="Pfam" id="PF02378">
    <property type="entry name" value="PTS_EIIC"/>
    <property type="match status" value="1"/>
</dbReference>
<evidence type="ECO:0000256" key="6">
    <source>
        <dbReference type="ARBA" id="ARBA00022989"/>
    </source>
</evidence>
<dbReference type="EMBL" id="JAFBCV010000006">
    <property type="protein sequence ID" value="MBM7839057.1"/>
    <property type="molecule type" value="Genomic_DNA"/>
</dbReference>
<keyword evidence="12" id="KW-1185">Reference proteome</keyword>
<evidence type="ECO:0000256" key="9">
    <source>
        <dbReference type="SAM" id="Phobius"/>
    </source>
</evidence>
<keyword evidence="7 8" id="KW-0472">Membrane</keyword>
<dbReference type="PANTHER" id="PTHR33989">
    <property type="match status" value="1"/>
</dbReference>
<feature type="transmembrane region" description="Helical" evidence="9">
    <location>
        <begin position="286"/>
        <end position="306"/>
    </location>
</feature>
<feature type="transmembrane region" description="Helical" evidence="9">
    <location>
        <begin position="381"/>
        <end position="408"/>
    </location>
</feature>
<dbReference type="InterPro" id="IPR004501">
    <property type="entry name" value="PTS_EIIC_3"/>
</dbReference>
<feature type="transmembrane region" description="Helical" evidence="9">
    <location>
        <begin position="103"/>
        <end position="121"/>
    </location>
</feature>
<proteinExistence type="predicted"/>
<comment type="function">
    <text evidence="8">The phosphoenolpyruvate-dependent sugar phosphotransferase system (PTS), a major carbohydrate active -transport system, catalyzes the phosphorylation of incoming sugar substrates concomitant with their translocation across the cell membrane.</text>
</comment>
<evidence type="ECO:0000256" key="3">
    <source>
        <dbReference type="ARBA" id="ARBA00022475"/>
    </source>
</evidence>
<feature type="transmembrane region" description="Helical" evidence="9">
    <location>
        <begin position="133"/>
        <end position="154"/>
    </location>
</feature>
<reference evidence="11" key="1">
    <citation type="submission" date="2021-01" db="EMBL/GenBank/DDBJ databases">
        <title>Genomic Encyclopedia of Type Strains, Phase IV (KMG-IV): sequencing the most valuable type-strain genomes for metagenomic binning, comparative biology and taxonomic classification.</title>
        <authorList>
            <person name="Goeker M."/>
        </authorList>
    </citation>
    <scope>NUCLEOTIDE SEQUENCE</scope>
    <source>
        <strain evidence="11">DSM 21943</strain>
    </source>
</reference>
<keyword evidence="4 8" id="KW-0762">Sugar transport</keyword>
<protein>
    <recommendedName>
        <fullName evidence="8">Permease IIC component</fullName>
    </recommendedName>
</protein>
<dbReference type="NCBIfam" id="TIGR00410">
    <property type="entry name" value="lacE"/>
    <property type="match status" value="1"/>
</dbReference>
<evidence type="ECO:0000256" key="1">
    <source>
        <dbReference type="ARBA" id="ARBA00004651"/>
    </source>
</evidence>
<dbReference type="InterPro" id="IPR051088">
    <property type="entry name" value="PTS_Sugar-EIIC/EIIB"/>
</dbReference>
<feature type="transmembrane region" description="Helical" evidence="9">
    <location>
        <begin position="75"/>
        <end position="96"/>
    </location>
</feature>
<dbReference type="RefSeq" id="WP_239586686.1">
    <property type="nucleotide sequence ID" value="NZ_JAFBCV010000006.1"/>
</dbReference>
<evidence type="ECO:0000256" key="2">
    <source>
        <dbReference type="ARBA" id="ARBA00022448"/>
    </source>
</evidence>
<feature type="transmembrane region" description="Helical" evidence="9">
    <location>
        <begin position="21"/>
        <end position="45"/>
    </location>
</feature>
<gene>
    <name evidence="11" type="ORF">JOC54_002327</name>
</gene>
<dbReference type="PANTHER" id="PTHR33989:SF11">
    <property type="entry name" value="LICHENAN PERMEASE IIC COMPONENT"/>
    <property type="match status" value="1"/>
</dbReference>
<evidence type="ECO:0000259" key="10">
    <source>
        <dbReference type="PROSITE" id="PS51105"/>
    </source>
</evidence>
<comment type="subcellular location">
    <subcellularLocation>
        <location evidence="1">Cell membrane</location>
        <topology evidence="1">Multi-pass membrane protein</topology>
    </subcellularLocation>
</comment>
<evidence type="ECO:0000256" key="4">
    <source>
        <dbReference type="ARBA" id="ARBA00022597"/>
    </source>
</evidence>
<feature type="domain" description="PTS EIIC type-3" evidence="10">
    <location>
        <begin position="5"/>
        <end position="410"/>
    </location>
</feature>
<dbReference type="InterPro" id="IPR003352">
    <property type="entry name" value="PTS_EIIC"/>
</dbReference>
<feature type="transmembrane region" description="Helical" evidence="9">
    <location>
        <begin position="174"/>
        <end position="197"/>
    </location>
</feature>
<keyword evidence="5 9" id="KW-0812">Transmembrane</keyword>
<organism evidence="11 12">
    <name type="scientific">Shouchella xiaoxiensis</name>
    <dbReference type="NCBI Taxonomy" id="766895"/>
    <lineage>
        <taxon>Bacteria</taxon>
        <taxon>Bacillati</taxon>
        <taxon>Bacillota</taxon>
        <taxon>Bacilli</taxon>
        <taxon>Bacillales</taxon>
        <taxon>Bacillaceae</taxon>
        <taxon>Shouchella</taxon>
    </lineage>
</organism>
<evidence type="ECO:0000256" key="7">
    <source>
        <dbReference type="ARBA" id="ARBA00023136"/>
    </source>
</evidence>
<name>A0ABS2SU62_9BACI</name>
<keyword evidence="3 8" id="KW-1003">Cell membrane</keyword>
<comment type="caution">
    <text evidence="11">The sequence shown here is derived from an EMBL/GenBank/DDBJ whole genome shotgun (WGS) entry which is preliminary data.</text>
</comment>
<evidence type="ECO:0000313" key="11">
    <source>
        <dbReference type="EMBL" id="MBM7839057.1"/>
    </source>
</evidence>